<dbReference type="Gene3D" id="2.60.40.10">
    <property type="entry name" value="Immunoglobulins"/>
    <property type="match status" value="2"/>
</dbReference>
<proteinExistence type="predicted"/>
<dbReference type="InterPro" id="IPR013783">
    <property type="entry name" value="Ig-like_fold"/>
</dbReference>
<dbReference type="InterPro" id="IPR013106">
    <property type="entry name" value="Ig_V-set"/>
</dbReference>
<accession>H3A4G9</accession>
<dbReference type="Proteomes" id="UP000008672">
    <property type="component" value="Unassembled WGS sequence"/>
</dbReference>
<protein>
    <recommendedName>
        <fullName evidence="1">Ig-like domain-containing protein</fullName>
    </recommendedName>
</protein>
<reference evidence="2" key="2">
    <citation type="submission" date="2025-08" db="UniProtKB">
        <authorList>
            <consortium name="Ensembl"/>
        </authorList>
    </citation>
    <scope>IDENTIFICATION</scope>
</reference>
<dbReference type="GO" id="GO:2001204">
    <property type="term" value="P:regulation of osteoclast development"/>
    <property type="evidence" value="ECO:0007669"/>
    <property type="project" value="TreeGrafter"/>
</dbReference>
<feature type="domain" description="Ig-like" evidence="1">
    <location>
        <begin position="1"/>
        <end position="125"/>
    </location>
</feature>
<dbReference type="GO" id="GO:0045124">
    <property type="term" value="P:regulation of bone resorption"/>
    <property type="evidence" value="ECO:0007669"/>
    <property type="project" value="TreeGrafter"/>
</dbReference>
<dbReference type="OMA" id="NGRYFCH"/>
<dbReference type="SUPFAM" id="SSF48726">
    <property type="entry name" value="Immunoglobulin"/>
    <property type="match status" value="2"/>
</dbReference>
<dbReference type="InterPro" id="IPR003599">
    <property type="entry name" value="Ig_sub"/>
</dbReference>
<evidence type="ECO:0000313" key="3">
    <source>
        <dbReference type="Proteomes" id="UP000008672"/>
    </source>
</evidence>
<dbReference type="InterPro" id="IPR013098">
    <property type="entry name" value="Ig_I-set"/>
</dbReference>
<dbReference type="SMART" id="SM00409">
    <property type="entry name" value="IG"/>
    <property type="match status" value="2"/>
</dbReference>
<dbReference type="GO" id="GO:0032956">
    <property type="term" value="P:regulation of actin cytoskeleton organization"/>
    <property type="evidence" value="ECO:0007669"/>
    <property type="project" value="TreeGrafter"/>
</dbReference>
<dbReference type="PROSITE" id="PS50835">
    <property type="entry name" value="IG_LIKE"/>
    <property type="match status" value="2"/>
</dbReference>
<dbReference type="PANTHER" id="PTHR46942">
    <property type="entry name" value="SIALIC ACID-BINDING IG-LIKE LECTIN 15"/>
    <property type="match status" value="1"/>
</dbReference>
<dbReference type="SMART" id="SM00406">
    <property type="entry name" value="IGv"/>
    <property type="match status" value="1"/>
</dbReference>
<organism evidence="2 3">
    <name type="scientific">Latimeria chalumnae</name>
    <name type="common">Coelacanth</name>
    <dbReference type="NCBI Taxonomy" id="7897"/>
    <lineage>
        <taxon>Eukaryota</taxon>
        <taxon>Metazoa</taxon>
        <taxon>Chordata</taxon>
        <taxon>Craniata</taxon>
        <taxon>Vertebrata</taxon>
        <taxon>Euteleostomi</taxon>
        <taxon>Coelacanthiformes</taxon>
        <taxon>Coelacanthidae</taxon>
        <taxon>Latimeria</taxon>
    </lineage>
</organism>
<feature type="domain" description="Ig-like" evidence="1">
    <location>
        <begin position="135"/>
        <end position="223"/>
    </location>
</feature>
<dbReference type="GeneTree" id="ENSGT01060000248852"/>
<dbReference type="eggNOG" id="ENOG502RFMV">
    <property type="taxonomic scope" value="Eukaryota"/>
</dbReference>
<name>H3A4G9_LATCH</name>
<reference evidence="2" key="3">
    <citation type="submission" date="2025-09" db="UniProtKB">
        <authorList>
            <consortium name="Ensembl"/>
        </authorList>
    </citation>
    <scope>IDENTIFICATION</scope>
</reference>
<dbReference type="GO" id="GO:0005886">
    <property type="term" value="C:plasma membrane"/>
    <property type="evidence" value="ECO:0007669"/>
    <property type="project" value="TreeGrafter"/>
</dbReference>
<dbReference type="InterPro" id="IPR007110">
    <property type="entry name" value="Ig-like_dom"/>
</dbReference>
<dbReference type="Pfam" id="PF07686">
    <property type="entry name" value="V-set"/>
    <property type="match status" value="1"/>
</dbReference>
<dbReference type="AlphaFoldDB" id="H3A4G9"/>
<dbReference type="InterPro" id="IPR042836">
    <property type="entry name" value="SIG15"/>
</dbReference>
<keyword evidence="3" id="KW-1185">Reference proteome</keyword>
<dbReference type="InParanoid" id="H3A4G9"/>
<dbReference type="InterPro" id="IPR036179">
    <property type="entry name" value="Ig-like_dom_sf"/>
</dbReference>
<dbReference type="HOGENOM" id="CLU_076258_0_0_1"/>
<dbReference type="PANTHER" id="PTHR46942:SF1">
    <property type="entry name" value="SIALIC ACID-BINDING IG-LIKE LECTIN 15"/>
    <property type="match status" value="1"/>
</dbReference>
<dbReference type="EMBL" id="AFYH01133253">
    <property type="status" value="NOT_ANNOTATED_CDS"/>
    <property type="molecule type" value="Genomic_DNA"/>
</dbReference>
<evidence type="ECO:0000313" key="2">
    <source>
        <dbReference type="Ensembl" id="ENSLACP00000004540.1"/>
    </source>
</evidence>
<evidence type="ECO:0000259" key="1">
    <source>
        <dbReference type="PROSITE" id="PS50835"/>
    </source>
</evidence>
<dbReference type="Pfam" id="PF07679">
    <property type="entry name" value="I-set"/>
    <property type="match status" value="1"/>
</dbReference>
<dbReference type="Ensembl" id="ENSLACT00000004579.1">
    <property type="protein sequence ID" value="ENSLACP00000004540.1"/>
    <property type="gene ID" value="ENSLACG00000004042.1"/>
</dbReference>
<reference evidence="3" key="1">
    <citation type="submission" date="2011-08" db="EMBL/GenBank/DDBJ databases">
        <title>The draft genome of Latimeria chalumnae.</title>
        <authorList>
            <person name="Di Palma F."/>
            <person name="Alfoldi J."/>
            <person name="Johnson J."/>
            <person name="Berlin A."/>
            <person name="Gnerre S."/>
            <person name="Jaffe D."/>
            <person name="MacCallum I."/>
            <person name="Young S."/>
            <person name="Walker B.J."/>
            <person name="Lander E."/>
            <person name="Lindblad-Toh K."/>
        </authorList>
    </citation>
    <scope>NUCLEOTIDE SEQUENCE [LARGE SCALE GENOMIC DNA]</scope>
    <source>
        <strain evidence="3">Wild caught</strain>
    </source>
</reference>
<sequence length="223" mass="25071">SITDNSCMTVPDEVIAVKGESVVLPCRFTLPNKGYSGEVEVTWRKDTFYTGAVVFQWSYNINAKTVTLTGCKTAENEESRYQLVGNLKENDVSLQIEDVIFEDKNIYFCHVELTQQSHKMYETQTGTNLRVLAPPRILNLSVTVNSSLGYRILQCIVEGEPLPNITWIGPGKAELHKESNNIIVTPFPEEHQMMSEIYNVTQDGIYTCRAVTNCGGDEENIHV</sequence>